<keyword evidence="12" id="KW-1185">Reference proteome</keyword>
<comment type="similarity">
    <text evidence="2">Belongs to the MotB family.</text>
</comment>
<evidence type="ECO:0000259" key="10">
    <source>
        <dbReference type="PROSITE" id="PS51123"/>
    </source>
</evidence>
<accession>A0ABU9H7X1</accession>
<dbReference type="InterPro" id="IPR025713">
    <property type="entry name" value="MotB-like_N_dom"/>
</dbReference>
<evidence type="ECO:0000256" key="7">
    <source>
        <dbReference type="PROSITE-ProRule" id="PRU00473"/>
    </source>
</evidence>
<evidence type="ECO:0000256" key="1">
    <source>
        <dbReference type="ARBA" id="ARBA00004162"/>
    </source>
</evidence>
<dbReference type="RefSeq" id="WP_341626698.1">
    <property type="nucleotide sequence ID" value="NZ_JBAKBA010000003.1"/>
</dbReference>
<dbReference type="Proteomes" id="UP001366060">
    <property type="component" value="Unassembled WGS sequence"/>
</dbReference>
<evidence type="ECO:0000256" key="4">
    <source>
        <dbReference type="ARBA" id="ARBA00022692"/>
    </source>
</evidence>
<evidence type="ECO:0000256" key="5">
    <source>
        <dbReference type="ARBA" id="ARBA00022989"/>
    </source>
</evidence>
<evidence type="ECO:0000313" key="11">
    <source>
        <dbReference type="EMBL" id="MEL0657965.1"/>
    </source>
</evidence>
<keyword evidence="11" id="KW-0966">Cell projection</keyword>
<feature type="transmembrane region" description="Helical" evidence="9">
    <location>
        <begin position="21"/>
        <end position="41"/>
    </location>
</feature>
<dbReference type="CDD" id="cd07185">
    <property type="entry name" value="OmpA_C-like"/>
    <property type="match status" value="1"/>
</dbReference>
<gene>
    <name evidence="11" type="ORF">V6255_02335</name>
</gene>
<evidence type="ECO:0000256" key="3">
    <source>
        <dbReference type="ARBA" id="ARBA00022475"/>
    </source>
</evidence>
<dbReference type="Pfam" id="PF00691">
    <property type="entry name" value="OmpA"/>
    <property type="match status" value="1"/>
</dbReference>
<organism evidence="11 12">
    <name type="scientific">Psychromonas arctica</name>
    <dbReference type="NCBI Taxonomy" id="168275"/>
    <lineage>
        <taxon>Bacteria</taxon>
        <taxon>Pseudomonadati</taxon>
        <taxon>Pseudomonadota</taxon>
        <taxon>Gammaproteobacteria</taxon>
        <taxon>Alteromonadales</taxon>
        <taxon>Psychromonadaceae</taxon>
        <taxon>Psychromonas</taxon>
    </lineage>
</organism>
<dbReference type="Gene3D" id="3.30.1330.60">
    <property type="entry name" value="OmpA-like domain"/>
    <property type="match status" value="1"/>
</dbReference>
<keyword evidence="3" id="KW-1003">Cell membrane</keyword>
<keyword evidence="11" id="KW-0282">Flagellum</keyword>
<evidence type="ECO:0000256" key="9">
    <source>
        <dbReference type="SAM" id="Phobius"/>
    </source>
</evidence>
<evidence type="ECO:0000256" key="8">
    <source>
        <dbReference type="SAM" id="MobiDB-lite"/>
    </source>
</evidence>
<feature type="domain" description="OmpA-like" evidence="10">
    <location>
        <begin position="149"/>
        <end position="269"/>
    </location>
</feature>
<keyword evidence="5 9" id="KW-1133">Transmembrane helix</keyword>
<dbReference type="InterPro" id="IPR006665">
    <property type="entry name" value="OmpA-like"/>
</dbReference>
<sequence length="321" mass="35928">MPIYNRRHTHNPHNNHVHRWTVSYADYMTLMFALFVVLYAVSLNNEEKYQEVIEVIQSASQFVRANNSGSDAKGILTKRSNDIKDQTGPALISDGESHNLGYVSELESEKLSDPDQSYTGKSLEEIQLSLQSALQPELETGAFSVDLDGDWLTIKMSGPLLFAGESHTLLNGAKHQIEQIAAVLKPVNNMLRLRGYTDVDTVANEIYKSNWELSALRAISVLHAFNKLGIAGERMVIEGYGKFQPILNSDGKGDKLKSRRVVIAISKFAVFEAQQSNENSSSIKPIKKETTDVPRTPKPDSDEIREIYHPDGRVIITTRQE</sequence>
<feature type="compositionally biased region" description="Basic and acidic residues" evidence="8">
    <location>
        <begin position="286"/>
        <end position="305"/>
    </location>
</feature>
<comment type="subcellular location">
    <subcellularLocation>
        <location evidence="1">Cell membrane</location>
        <topology evidence="1">Single-pass membrane protein</topology>
    </subcellularLocation>
</comment>
<dbReference type="Pfam" id="PF13677">
    <property type="entry name" value="MotB_plug"/>
    <property type="match status" value="1"/>
</dbReference>
<dbReference type="PANTHER" id="PTHR30329:SF20">
    <property type="entry name" value="EXPORTED PROTEIN"/>
    <property type="match status" value="1"/>
</dbReference>
<dbReference type="SUPFAM" id="SSF103088">
    <property type="entry name" value="OmpA-like"/>
    <property type="match status" value="1"/>
</dbReference>
<reference evidence="11 12" key="1">
    <citation type="submission" date="2024-02" db="EMBL/GenBank/DDBJ databases">
        <title>Bacteria isolated from the canopy kelp, Nereocystis luetkeana.</title>
        <authorList>
            <person name="Pfister C.A."/>
            <person name="Younker I.T."/>
            <person name="Light S.H."/>
        </authorList>
    </citation>
    <scope>NUCLEOTIDE SEQUENCE [LARGE SCALE GENOMIC DNA]</scope>
    <source>
        <strain evidence="11 12">TI.2.07</strain>
    </source>
</reference>
<evidence type="ECO:0000256" key="2">
    <source>
        <dbReference type="ARBA" id="ARBA00008914"/>
    </source>
</evidence>
<proteinExistence type="inferred from homology"/>
<evidence type="ECO:0000313" key="12">
    <source>
        <dbReference type="Proteomes" id="UP001366060"/>
    </source>
</evidence>
<dbReference type="InterPro" id="IPR036737">
    <property type="entry name" value="OmpA-like_sf"/>
</dbReference>
<comment type="caution">
    <text evidence="11">The sequence shown here is derived from an EMBL/GenBank/DDBJ whole genome shotgun (WGS) entry which is preliminary data.</text>
</comment>
<evidence type="ECO:0000256" key="6">
    <source>
        <dbReference type="ARBA" id="ARBA00023136"/>
    </source>
</evidence>
<keyword evidence="11" id="KW-0969">Cilium</keyword>
<protein>
    <submittedName>
        <fullName evidence="11">Flagellar motor protein MotB</fullName>
    </submittedName>
</protein>
<feature type="region of interest" description="Disordered" evidence="8">
    <location>
        <begin position="275"/>
        <end position="305"/>
    </location>
</feature>
<dbReference type="PANTHER" id="PTHR30329">
    <property type="entry name" value="STATOR ELEMENT OF FLAGELLAR MOTOR COMPLEX"/>
    <property type="match status" value="1"/>
</dbReference>
<keyword evidence="4 9" id="KW-0812">Transmembrane</keyword>
<dbReference type="InterPro" id="IPR050330">
    <property type="entry name" value="Bact_OuterMem_StrucFunc"/>
</dbReference>
<dbReference type="PROSITE" id="PS51123">
    <property type="entry name" value="OMPA_2"/>
    <property type="match status" value="1"/>
</dbReference>
<name>A0ABU9H7X1_9GAMM</name>
<dbReference type="EMBL" id="JBAKBA010000003">
    <property type="protein sequence ID" value="MEL0657965.1"/>
    <property type="molecule type" value="Genomic_DNA"/>
</dbReference>
<keyword evidence="6 7" id="KW-0472">Membrane</keyword>